<feature type="compositionally biased region" description="Basic and acidic residues" evidence="1">
    <location>
        <begin position="37"/>
        <end position="47"/>
    </location>
</feature>
<feature type="region of interest" description="Disordered" evidence="1">
    <location>
        <begin position="577"/>
        <end position="619"/>
    </location>
</feature>
<reference evidence="2 3" key="1">
    <citation type="submission" date="2024-03" db="EMBL/GenBank/DDBJ databases">
        <authorList>
            <person name="Martinez-Hernandez J."/>
        </authorList>
    </citation>
    <scope>NUCLEOTIDE SEQUENCE [LARGE SCALE GENOMIC DNA]</scope>
</reference>
<dbReference type="PANTHER" id="PTHR32091:SF4">
    <property type="entry name" value="OS07G0546100 PROTEIN"/>
    <property type="match status" value="1"/>
</dbReference>
<dbReference type="AlphaFoldDB" id="A0AAV1YBT3"/>
<accession>A0AAV1YBT3</accession>
<organism evidence="2 3">
    <name type="scientific">Lupinus luteus</name>
    <name type="common">European yellow lupine</name>
    <dbReference type="NCBI Taxonomy" id="3873"/>
    <lineage>
        <taxon>Eukaryota</taxon>
        <taxon>Viridiplantae</taxon>
        <taxon>Streptophyta</taxon>
        <taxon>Embryophyta</taxon>
        <taxon>Tracheophyta</taxon>
        <taxon>Spermatophyta</taxon>
        <taxon>Magnoliopsida</taxon>
        <taxon>eudicotyledons</taxon>
        <taxon>Gunneridae</taxon>
        <taxon>Pentapetalae</taxon>
        <taxon>rosids</taxon>
        <taxon>fabids</taxon>
        <taxon>Fabales</taxon>
        <taxon>Fabaceae</taxon>
        <taxon>Papilionoideae</taxon>
        <taxon>50 kb inversion clade</taxon>
        <taxon>genistoids sensu lato</taxon>
        <taxon>core genistoids</taxon>
        <taxon>Genisteae</taxon>
        <taxon>Lupinus</taxon>
    </lineage>
</organism>
<sequence length="619" mass="68445">MSKKKVSGSTMTLKDFHGGSIPSDIPLPSAPGVTVRASDRPGYDRPSSRGAPMGRPDHWSRPHTSPATRRYDDKTPFFPHTAPIGRNFDEDERKPLGGGSAPRRTISDDSIHVMPSRVEVKSEYGVGGSSLGRQVAPVSHVGTVNSYSARLPETAYVGVNSQSLGGSNKEHGIAAGGGYTNVWAMRKEAASVVEPERSWSRPNVVSKLAYASALEKVSSGRWQSKTVHYQTDADIVRSSEVESEARSSVNVYNAYNRVDAVGEENYDAMLAVHAERGLGMDSSTRGGRNELLDYERSGVPKYSEVRPRIVSHYANEALLAQNDAKHSGPELQQPVHSEPTERPKLKLLPKAKPLERAEPYVTKNAQGYHQFNDSGHVETVYQAHGHANFVKPVSTGNENGKEVGQRPKLNLKPRSEPLEQLEGNAERERNALFGGARPRELVLKERGIDDVTINSYDVVDHSSRVEHNISRAEKLPDRSVQAYGEKTDDPFHDQRIGRKPERKDQRVDAERVHAQKNWRGDNRRNVNETDRQQPPERPKSPETWRKPVDQPKPSPGGVGVRYGRAASAVELAHAFSRSVSDPKVNDRFSSGQRDLNTGRTQVPFSRLVGPTSRPKINGY</sequence>
<dbReference type="EMBL" id="CAXHTB010000023">
    <property type="protein sequence ID" value="CAL0331442.1"/>
    <property type="molecule type" value="Genomic_DNA"/>
</dbReference>
<keyword evidence="3" id="KW-1185">Reference proteome</keyword>
<dbReference type="InterPro" id="IPR010433">
    <property type="entry name" value="EIF-4B_pln"/>
</dbReference>
<feature type="region of interest" description="Disordered" evidence="1">
    <location>
        <begin position="469"/>
        <end position="560"/>
    </location>
</feature>
<evidence type="ECO:0000256" key="1">
    <source>
        <dbReference type="SAM" id="MobiDB-lite"/>
    </source>
</evidence>
<feature type="region of interest" description="Disordered" evidence="1">
    <location>
        <begin position="1"/>
        <end position="112"/>
    </location>
</feature>
<evidence type="ECO:0000313" key="3">
    <source>
        <dbReference type="Proteomes" id="UP001497480"/>
    </source>
</evidence>
<name>A0AAV1YBT3_LUPLU</name>
<dbReference type="PANTHER" id="PTHR32091">
    <property type="entry name" value="EUKARYOTIC TRANSLATION INITIATION FACTOR 4B"/>
    <property type="match status" value="1"/>
</dbReference>
<feature type="compositionally biased region" description="Polar residues" evidence="1">
    <location>
        <begin position="587"/>
        <end position="603"/>
    </location>
</feature>
<protein>
    <recommendedName>
        <fullName evidence="4">Eukaryotic translation initiation factor-related</fullName>
    </recommendedName>
</protein>
<feature type="region of interest" description="Disordered" evidence="1">
    <location>
        <begin position="392"/>
        <end position="432"/>
    </location>
</feature>
<dbReference type="Proteomes" id="UP001497480">
    <property type="component" value="Unassembled WGS sequence"/>
</dbReference>
<proteinExistence type="predicted"/>
<evidence type="ECO:0000313" key="2">
    <source>
        <dbReference type="EMBL" id="CAL0331442.1"/>
    </source>
</evidence>
<dbReference type="GO" id="GO:0003729">
    <property type="term" value="F:mRNA binding"/>
    <property type="evidence" value="ECO:0007669"/>
    <property type="project" value="TreeGrafter"/>
</dbReference>
<comment type="caution">
    <text evidence="2">The sequence shown here is derived from an EMBL/GenBank/DDBJ whole genome shotgun (WGS) entry which is preliminary data.</text>
</comment>
<dbReference type="GO" id="GO:0003743">
    <property type="term" value="F:translation initiation factor activity"/>
    <property type="evidence" value="ECO:0007669"/>
    <property type="project" value="InterPro"/>
</dbReference>
<evidence type="ECO:0008006" key="4">
    <source>
        <dbReference type="Google" id="ProtNLM"/>
    </source>
</evidence>
<gene>
    <name evidence="2" type="ORF">LLUT_LOCUS32502</name>
</gene>
<feature type="compositionally biased region" description="Basic and acidic residues" evidence="1">
    <location>
        <begin position="485"/>
        <end position="549"/>
    </location>
</feature>